<reference evidence="3" key="2">
    <citation type="journal article" date="2012" name="PLoS ONE">
        <title>A Deeply Branching Thermophilic Bacterium with an Ancient Acetyl-CoA Pathway Dominates a Subsurface Ecosystem.</title>
        <authorList>
            <person name="Takami H."/>
            <person name="Noguchi H."/>
            <person name="Takaki Y."/>
            <person name="Uchiyama I."/>
            <person name="Toyoda A."/>
            <person name="Nishi S."/>
            <person name="Chee G.-J."/>
            <person name="Arai W."/>
            <person name="Nunoura T."/>
            <person name="Itoh T."/>
            <person name="Hattori M."/>
            <person name="Takai K."/>
        </authorList>
    </citation>
    <scope>NUCLEOTIDE SEQUENCE</scope>
</reference>
<name>H5SEL4_9ZZZZ</name>
<dbReference type="InterPro" id="IPR036271">
    <property type="entry name" value="Tet_transcr_reg_TetR-rel_C_sf"/>
</dbReference>
<dbReference type="InterPro" id="IPR039536">
    <property type="entry name" value="TetR_C_Proteobacteria"/>
</dbReference>
<dbReference type="Gene3D" id="1.10.357.10">
    <property type="entry name" value="Tetracycline Repressor, domain 2"/>
    <property type="match status" value="1"/>
</dbReference>
<organism evidence="3">
    <name type="scientific">uncultured prokaryote</name>
    <dbReference type="NCBI Taxonomy" id="198431"/>
    <lineage>
        <taxon>unclassified sequences</taxon>
        <taxon>environmental samples</taxon>
    </lineage>
</organism>
<reference evidence="3" key="1">
    <citation type="journal article" date="2005" name="Environ. Microbiol.">
        <title>Genetic and functional properties of uncultivated thermophilic crenarchaeotes from a subsurface gold mine as revealed by analysis of genome fragments.</title>
        <authorList>
            <person name="Nunoura T."/>
            <person name="Hirayama H."/>
            <person name="Takami H."/>
            <person name="Oida H."/>
            <person name="Nishi S."/>
            <person name="Shimamura S."/>
            <person name="Suzuki Y."/>
            <person name="Inagaki F."/>
            <person name="Takai K."/>
            <person name="Nealson K.H."/>
            <person name="Horikoshi K."/>
        </authorList>
    </citation>
    <scope>NUCLEOTIDE SEQUENCE</scope>
</reference>
<dbReference type="AlphaFoldDB" id="H5SEL4"/>
<dbReference type="GO" id="GO:0000976">
    <property type="term" value="F:transcription cis-regulatory region binding"/>
    <property type="evidence" value="ECO:0007669"/>
    <property type="project" value="TreeGrafter"/>
</dbReference>
<dbReference type="EMBL" id="AP011694">
    <property type="protein sequence ID" value="BAL54600.1"/>
    <property type="molecule type" value="Genomic_DNA"/>
</dbReference>
<dbReference type="PANTHER" id="PTHR30055:SF223">
    <property type="entry name" value="HTH-TYPE TRANSCRIPTIONAL REGULATOR UIDR"/>
    <property type="match status" value="1"/>
</dbReference>
<evidence type="ECO:0000259" key="2">
    <source>
        <dbReference type="PROSITE" id="PS50977"/>
    </source>
</evidence>
<evidence type="ECO:0000313" key="3">
    <source>
        <dbReference type="EMBL" id="BAL54600.1"/>
    </source>
</evidence>
<dbReference type="InterPro" id="IPR001647">
    <property type="entry name" value="HTH_TetR"/>
</dbReference>
<gene>
    <name evidence="3" type="ORF">HGMM_F17C12C17</name>
</gene>
<evidence type="ECO:0000256" key="1">
    <source>
        <dbReference type="ARBA" id="ARBA00023125"/>
    </source>
</evidence>
<proteinExistence type="predicted"/>
<dbReference type="GO" id="GO:0003700">
    <property type="term" value="F:DNA-binding transcription factor activity"/>
    <property type="evidence" value="ECO:0007669"/>
    <property type="project" value="TreeGrafter"/>
</dbReference>
<feature type="domain" description="HTH tetR-type" evidence="2">
    <location>
        <begin position="17"/>
        <end position="77"/>
    </location>
</feature>
<keyword evidence="1" id="KW-0238">DNA-binding</keyword>
<dbReference type="PRINTS" id="PR00455">
    <property type="entry name" value="HTHTETR"/>
</dbReference>
<accession>H5SEL4</accession>
<sequence>MKMIKVSNYKHMRYDPSKTKEKILRVSIELFSEKGYTGTTTREISRRAGITEVTLFRHFPTKERLFSEAIRWSSFLPQLKGIIPELKGLPFRDALTVIGLRFLKTLRMKKDLIKIMYQELHKYPAKIHKIRDQLVNDITKTLAQYLKDAGQMKLIKMDDPQFCAAVFMGMIFSYFNSKELLMLGLYGGYRDEEVVKKLVDIFLEGISRKKVVSP</sequence>
<dbReference type="InterPro" id="IPR050109">
    <property type="entry name" value="HTH-type_TetR-like_transc_reg"/>
</dbReference>
<dbReference type="SUPFAM" id="SSF48498">
    <property type="entry name" value="Tetracyclin repressor-like, C-terminal domain"/>
    <property type="match status" value="1"/>
</dbReference>
<dbReference type="InterPro" id="IPR009057">
    <property type="entry name" value="Homeodomain-like_sf"/>
</dbReference>
<dbReference type="Pfam" id="PF00440">
    <property type="entry name" value="TetR_N"/>
    <property type="match status" value="1"/>
</dbReference>
<protein>
    <submittedName>
        <fullName evidence="3">Hypothetical conserved protein</fullName>
    </submittedName>
</protein>
<dbReference type="Pfam" id="PF14246">
    <property type="entry name" value="TetR_C_7"/>
    <property type="match status" value="1"/>
</dbReference>
<dbReference type="Gene3D" id="1.10.10.60">
    <property type="entry name" value="Homeodomain-like"/>
    <property type="match status" value="1"/>
</dbReference>
<dbReference type="PROSITE" id="PS50977">
    <property type="entry name" value="HTH_TETR_2"/>
    <property type="match status" value="1"/>
</dbReference>
<dbReference type="PANTHER" id="PTHR30055">
    <property type="entry name" value="HTH-TYPE TRANSCRIPTIONAL REGULATOR RUTR"/>
    <property type="match status" value="1"/>
</dbReference>
<dbReference type="SUPFAM" id="SSF46689">
    <property type="entry name" value="Homeodomain-like"/>
    <property type="match status" value="1"/>
</dbReference>